<gene>
    <name evidence="1" type="ORF">FXB40_03460</name>
</gene>
<comment type="caution">
    <text evidence="1">The sequence shown here is derived from an EMBL/GenBank/DDBJ whole genome shotgun (WGS) entry which is preliminary data.</text>
</comment>
<proteinExistence type="predicted"/>
<dbReference type="EMBL" id="VSSS01000008">
    <property type="protein sequence ID" value="TYL99180.1"/>
    <property type="molecule type" value="Genomic_DNA"/>
</dbReference>
<dbReference type="OrthoDB" id="8526323at2"/>
<dbReference type="AlphaFoldDB" id="A0A5D3KP47"/>
<sequence>MGKAACSVSEQGAAREYFDLFVGLGKGRLLPYASHDLTGSLYGRLLANLRETWRARRRTDCAVRTRRSRFNSLRGWYRGGADLRYQVHDFAR</sequence>
<reference evidence="1 2" key="1">
    <citation type="submission" date="2019-08" db="EMBL/GenBank/DDBJ databases">
        <title>Bradyrhizobium hipponensis sp. nov., a rhizobium isolated from a Lupinus angustifolius root nodule in Tunisia.</title>
        <authorList>
            <person name="Off K."/>
            <person name="Rejili M."/>
            <person name="Mars M."/>
            <person name="Brachmann A."/>
            <person name="Marin M."/>
        </authorList>
    </citation>
    <scope>NUCLEOTIDE SEQUENCE [LARGE SCALE GENOMIC DNA]</scope>
    <source>
        <strain evidence="1 2">CTAW71</strain>
    </source>
</reference>
<accession>A0A5D3KP47</accession>
<evidence type="ECO:0000313" key="1">
    <source>
        <dbReference type="EMBL" id="TYL99180.1"/>
    </source>
</evidence>
<dbReference type="Pfam" id="PF02613">
    <property type="entry name" value="Nitrate_red_del"/>
    <property type="match status" value="1"/>
</dbReference>
<name>A0A5D3KP47_9BRAD</name>
<keyword evidence="2" id="KW-1185">Reference proteome</keyword>
<dbReference type="SUPFAM" id="SSF89155">
    <property type="entry name" value="TorD-like"/>
    <property type="match status" value="1"/>
</dbReference>
<dbReference type="Proteomes" id="UP000324758">
    <property type="component" value="Unassembled WGS sequence"/>
</dbReference>
<organism evidence="1 2">
    <name type="scientific">Bradyrhizobium rifense</name>
    <dbReference type="NCBI Taxonomy" id="515499"/>
    <lineage>
        <taxon>Bacteria</taxon>
        <taxon>Pseudomonadati</taxon>
        <taxon>Pseudomonadota</taxon>
        <taxon>Alphaproteobacteria</taxon>
        <taxon>Hyphomicrobiales</taxon>
        <taxon>Nitrobacteraceae</taxon>
        <taxon>Bradyrhizobium</taxon>
    </lineage>
</organism>
<evidence type="ECO:0000313" key="2">
    <source>
        <dbReference type="Proteomes" id="UP000324758"/>
    </source>
</evidence>
<dbReference type="InterPro" id="IPR020945">
    <property type="entry name" value="DMSO/NO3_reduct_chaperone"/>
</dbReference>
<protein>
    <submittedName>
        <fullName evidence="1">Molecular chaperone TorD family protein</fullName>
    </submittedName>
</protein>
<dbReference type="InterPro" id="IPR036411">
    <property type="entry name" value="TorD-like_sf"/>
</dbReference>